<protein>
    <submittedName>
        <fullName evidence="3">Uncharacterized protein</fullName>
    </submittedName>
</protein>
<reference evidence="4" key="1">
    <citation type="journal article" date="2019" name="Gigascience">
        <title>De novo genome assembly of the endangered Acer yangbiense, a plant species with extremely small populations endemic to Yunnan Province, China.</title>
        <authorList>
            <person name="Yang J."/>
            <person name="Wariss H.M."/>
            <person name="Tao L."/>
            <person name="Zhang R."/>
            <person name="Yun Q."/>
            <person name="Hollingsworth P."/>
            <person name="Dao Z."/>
            <person name="Luo G."/>
            <person name="Guo H."/>
            <person name="Ma Y."/>
            <person name="Sun W."/>
        </authorList>
    </citation>
    <scope>NUCLEOTIDE SEQUENCE [LARGE SCALE GENOMIC DNA]</scope>
    <source>
        <strain evidence="4">cv. br00</strain>
    </source>
</reference>
<dbReference type="InterPro" id="IPR010608">
    <property type="entry name" value="DUF1195"/>
</dbReference>
<evidence type="ECO:0000256" key="2">
    <source>
        <dbReference type="SAM" id="Phobius"/>
    </source>
</evidence>
<organism evidence="3 4">
    <name type="scientific">Salix brachista</name>
    <dbReference type="NCBI Taxonomy" id="2182728"/>
    <lineage>
        <taxon>Eukaryota</taxon>
        <taxon>Viridiplantae</taxon>
        <taxon>Streptophyta</taxon>
        <taxon>Embryophyta</taxon>
        <taxon>Tracheophyta</taxon>
        <taxon>Spermatophyta</taxon>
        <taxon>Magnoliopsida</taxon>
        <taxon>eudicotyledons</taxon>
        <taxon>Gunneridae</taxon>
        <taxon>Pentapetalae</taxon>
        <taxon>rosids</taxon>
        <taxon>fabids</taxon>
        <taxon>Malpighiales</taxon>
        <taxon>Salicaceae</taxon>
        <taxon>Saliceae</taxon>
        <taxon>Salix</taxon>
    </lineage>
</organism>
<dbReference type="EMBL" id="VDCV01000005">
    <property type="protein sequence ID" value="KAB5556880.1"/>
    <property type="molecule type" value="Genomic_DNA"/>
</dbReference>
<dbReference type="PANTHER" id="PTHR34358:SF2">
    <property type="entry name" value="OS03G0411600 PROTEIN"/>
    <property type="match status" value="1"/>
</dbReference>
<evidence type="ECO:0000313" key="3">
    <source>
        <dbReference type="EMBL" id="KAB5556880.1"/>
    </source>
</evidence>
<feature type="transmembrane region" description="Helical" evidence="2">
    <location>
        <begin position="145"/>
        <end position="166"/>
    </location>
</feature>
<comment type="caution">
    <text evidence="3">The sequence shown here is derived from an EMBL/GenBank/DDBJ whole genome shotgun (WGS) entry which is preliminary data.</text>
</comment>
<accession>A0A5N5MNW9</accession>
<dbReference type="PANTHER" id="PTHR34358">
    <property type="entry name" value="OS03G0411600 PROTEIN"/>
    <property type="match status" value="1"/>
</dbReference>
<keyword evidence="2" id="KW-1133">Transmembrane helix</keyword>
<proteinExistence type="predicted"/>
<name>A0A5N5MNW9_9ROSI</name>
<gene>
    <name evidence="3" type="ORF">DKX38_007789</name>
</gene>
<keyword evidence="2" id="KW-0472">Membrane</keyword>
<dbReference type="Proteomes" id="UP000326939">
    <property type="component" value="Chromosome 5"/>
</dbReference>
<feature type="region of interest" description="Disordered" evidence="1">
    <location>
        <begin position="1"/>
        <end position="20"/>
    </location>
</feature>
<keyword evidence="2" id="KW-0812">Transmembrane</keyword>
<evidence type="ECO:0000256" key="1">
    <source>
        <dbReference type="SAM" id="MobiDB-lite"/>
    </source>
</evidence>
<evidence type="ECO:0000313" key="4">
    <source>
        <dbReference type="Proteomes" id="UP000326939"/>
    </source>
</evidence>
<sequence>MKDDDSLPTTTAPTVKKETSDSGLFGRGRYKFWALAAIILLAFWSMLTGTVTLRWSAGNLNSLTDDIDTPIRDDLDVLEMEDREKAVNHMWDIYTNSRRIKLPKFWQEAFEAAYEELTSDAPDVKEAAITEIAKMSIRSIDHEPLPVQSTGNLLYVIVISAVYFMFKQQKLQLLEAGIWLANLSATLLVPDEILGGSVKPSIQLIGNKFRSLTESTSANA</sequence>
<keyword evidence="4" id="KW-1185">Reference proteome</keyword>
<dbReference type="AlphaFoldDB" id="A0A5N5MNW9"/>
<dbReference type="Pfam" id="PF06708">
    <property type="entry name" value="DUF1195"/>
    <property type="match status" value="1"/>
</dbReference>
<feature type="transmembrane region" description="Helical" evidence="2">
    <location>
        <begin position="32"/>
        <end position="53"/>
    </location>
</feature>